<dbReference type="Gene3D" id="2.60.450.10">
    <property type="entry name" value="Lipopolysaccharide (LPS) transport protein A like domain"/>
    <property type="match status" value="1"/>
</dbReference>
<organism evidence="8 9">
    <name type="scientific">Novosphingobium tardum</name>
    <dbReference type="NCBI Taxonomy" id="1538021"/>
    <lineage>
        <taxon>Bacteria</taxon>
        <taxon>Pseudomonadati</taxon>
        <taxon>Pseudomonadota</taxon>
        <taxon>Alphaproteobacteria</taxon>
        <taxon>Sphingomonadales</taxon>
        <taxon>Sphingomonadaceae</taxon>
        <taxon>Novosphingobium</taxon>
    </lineage>
</organism>
<name>A0ABV8RQA8_9SPHN</name>
<evidence type="ECO:0000256" key="2">
    <source>
        <dbReference type="ARBA" id="ARBA00023136"/>
    </source>
</evidence>
<dbReference type="Proteomes" id="UP001595828">
    <property type="component" value="Unassembled WGS sequence"/>
</dbReference>
<feature type="chain" id="PRO_5044907778" description="LPS-assembly protein LptD" evidence="4">
    <location>
        <begin position="50"/>
        <end position="790"/>
    </location>
</feature>
<reference evidence="9" key="1">
    <citation type="journal article" date="2019" name="Int. J. Syst. Evol. Microbiol.">
        <title>The Global Catalogue of Microorganisms (GCM) 10K type strain sequencing project: providing services to taxonomists for standard genome sequencing and annotation.</title>
        <authorList>
            <consortium name="The Broad Institute Genomics Platform"/>
            <consortium name="The Broad Institute Genome Sequencing Center for Infectious Disease"/>
            <person name="Wu L."/>
            <person name="Ma J."/>
        </authorList>
    </citation>
    <scope>NUCLEOTIDE SEQUENCE [LARGE SCALE GENOMIC DNA]</scope>
    <source>
        <strain evidence="9">CGMCC 1.12989</strain>
    </source>
</reference>
<comment type="caution">
    <text evidence="8">The sequence shown here is derived from an EMBL/GenBank/DDBJ whole genome shotgun (WGS) entry which is preliminary data.</text>
</comment>
<evidence type="ECO:0000256" key="3">
    <source>
        <dbReference type="ARBA" id="ARBA00023237"/>
    </source>
</evidence>
<evidence type="ECO:0000259" key="6">
    <source>
        <dbReference type="Pfam" id="PF03968"/>
    </source>
</evidence>
<dbReference type="HAMAP" id="MF_01411">
    <property type="entry name" value="LPS_assembly_LptD"/>
    <property type="match status" value="1"/>
</dbReference>
<evidence type="ECO:0000313" key="9">
    <source>
        <dbReference type="Proteomes" id="UP001595828"/>
    </source>
</evidence>
<comment type="function">
    <text evidence="4">Involved in the assembly of lipopolysaccharide (LPS) at the surface of the outer membrane.</text>
</comment>
<comment type="caution">
    <text evidence="4">Lacks conserved residue(s) required for the propagation of feature annotation.</text>
</comment>
<dbReference type="PANTHER" id="PTHR30189:SF1">
    <property type="entry name" value="LPS-ASSEMBLY PROTEIN LPTD"/>
    <property type="match status" value="1"/>
</dbReference>
<dbReference type="InterPro" id="IPR005653">
    <property type="entry name" value="OstA-like_N"/>
</dbReference>
<dbReference type="PANTHER" id="PTHR30189">
    <property type="entry name" value="LPS-ASSEMBLY PROTEIN"/>
    <property type="match status" value="1"/>
</dbReference>
<evidence type="ECO:0000256" key="1">
    <source>
        <dbReference type="ARBA" id="ARBA00022729"/>
    </source>
</evidence>
<evidence type="ECO:0000313" key="8">
    <source>
        <dbReference type="EMBL" id="MFC4294899.1"/>
    </source>
</evidence>
<keyword evidence="1 4" id="KW-0732">Signal</keyword>
<feature type="domain" description="LptD C-terminal" evidence="7">
    <location>
        <begin position="350"/>
        <end position="716"/>
    </location>
</feature>
<feature type="region of interest" description="Disordered" evidence="5">
    <location>
        <begin position="53"/>
        <end position="74"/>
    </location>
</feature>
<protein>
    <recommendedName>
        <fullName evidence="4">LPS-assembly protein LptD</fullName>
    </recommendedName>
</protein>
<feature type="compositionally biased region" description="Polar residues" evidence="5">
    <location>
        <begin position="53"/>
        <end position="63"/>
    </location>
</feature>
<feature type="region of interest" description="Disordered" evidence="5">
    <location>
        <begin position="1"/>
        <end position="25"/>
    </location>
</feature>
<dbReference type="InterPro" id="IPR007543">
    <property type="entry name" value="LptD_C"/>
</dbReference>
<dbReference type="InterPro" id="IPR020889">
    <property type="entry name" value="LipoPS_assembly_LptD"/>
</dbReference>
<comment type="similarity">
    <text evidence="4">Belongs to the LptD family.</text>
</comment>
<gene>
    <name evidence="4" type="primary">lptD</name>
    <name evidence="8" type="ORF">ACFO0A_07460</name>
</gene>
<comment type="subunit">
    <text evidence="4">Component of the lipopolysaccharide transport and assembly complex.</text>
</comment>
<dbReference type="EMBL" id="JBHSDR010000004">
    <property type="protein sequence ID" value="MFC4294899.1"/>
    <property type="molecule type" value="Genomic_DNA"/>
</dbReference>
<evidence type="ECO:0000256" key="4">
    <source>
        <dbReference type="HAMAP-Rule" id="MF_01411"/>
    </source>
</evidence>
<dbReference type="Pfam" id="PF04453">
    <property type="entry name" value="LptD"/>
    <property type="match status" value="1"/>
</dbReference>
<dbReference type="Pfam" id="PF03968">
    <property type="entry name" value="LptD_N"/>
    <property type="match status" value="1"/>
</dbReference>
<evidence type="ECO:0000256" key="5">
    <source>
        <dbReference type="SAM" id="MobiDB-lite"/>
    </source>
</evidence>
<keyword evidence="3 4" id="KW-0998">Cell outer membrane</keyword>
<proteinExistence type="inferred from homology"/>
<sequence precursor="true">MPPKPRPQPQANFTCLRNRPRPPHRHRARLCAGASLAAAVLALSWPALAAAQTSTEPPATTTKEMLKQPTPDPAAAVPAISVPDAPPPPAGEEQVQFEADSIQYQNDSDVVTALGNVILVQKEQSVRADTVTWNRKTGQIIATGNIRFVDEDGNLLLTDRVELTDELKAGAISNMLLVLREGGRLAARSGQRDDNGRVILTDAAYTACSVETSTGCPKNPSWRITAVRVIYDPVKKKVRYKGAHLEILGIALPLPLLAHKTDSSGGSGVLVPSLRLSRSNGVELEQGYYVRLDESRDLTLSAHLYTKVLPMIAAQYRQLTDLGAFQITGYATRSPLIPVGQPGGTSQNDFRGYLDANGRFQLSPQWSFTSSTRLATDRTFLRRYDISRDDRLRSSANLERIDSDSYFSLAGWTTQTLRSGDPQGQVPVALPVIDYRRRLNDPLLGGRIQLQANTLGIVRGDGQDTQRAFAKAQWDLRRITGLGQEVTLTALVRGDVYHSDENDLTPTVLYRGEPGWQTRGIATAAVDIKWPLVGALFGGTQVLTPRFQIVASPHLRNLTVPNEDARAIDLEDSNLFALNRFPGYDRVEDGVRFTYGLDWQLERPGWRVSTTIGQSYRLTNRPQLLPDGTGLTAKTSDIVGRTEVRFRDLVKLTHRFRLDKDSLAVRRNEFDAAIGSNRTYIEAGYLRLNRNITAIEDLQDREELRLAGRLAFKRFWSVFGSGVFNLTDRQEDPSFNSDGFDPLRTRLGVAYSDDCLEMSFTWRRDYVGTGDARKGNTFLVTFGLKNLGFR</sequence>
<keyword evidence="2 4" id="KW-0472">Membrane</keyword>
<keyword evidence="9" id="KW-1185">Reference proteome</keyword>
<accession>A0ABV8RQA8</accession>
<feature type="domain" description="Organic solvent tolerance-like N-terminal" evidence="6">
    <location>
        <begin position="98"/>
        <end position="232"/>
    </location>
</feature>
<comment type="subcellular location">
    <subcellularLocation>
        <location evidence="4">Cell outer membrane</location>
    </subcellularLocation>
</comment>
<evidence type="ECO:0000259" key="7">
    <source>
        <dbReference type="Pfam" id="PF04453"/>
    </source>
</evidence>
<dbReference type="InterPro" id="IPR050218">
    <property type="entry name" value="LptD"/>
</dbReference>
<feature type="signal peptide" evidence="4">
    <location>
        <begin position="1"/>
        <end position="49"/>
    </location>
</feature>